<dbReference type="EMBL" id="JAIBSC010000106">
    <property type="protein sequence ID" value="KAH1897498.1"/>
    <property type="molecule type" value="Genomic_DNA"/>
</dbReference>
<evidence type="ECO:0000313" key="2">
    <source>
        <dbReference type="EMBL" id="KAH1897498.1"/>
    </source>
</evidence>
<evidence type="ECO:0000256" key="1">
    <source>
        <dbReference type="SAM" id="SignalP"/>
    </source>
</evidence>
<dbReference type="GO" id="GO:0005576">
    <property type="term" value="C:extracellular region"/>
    <property type="evidence" value="ECO:0007669"/>
    <property type="project" value="TreeGrafter"/>
</dbReference>
<dbReference type="Pfam" id="PF12296">
    <property type="entry name" value="HsbA"/>
    <property type="match status" value="1"/>
</dbReference>
<name>A0A9P8NBQ1_ASPFM</name>
<sequence>MVAIKSLFSALVATALISSTSALPVPNTVNDVVHSLDDTANKYTDLDNAIKAFDGHPAGYTTITEREATVEVSLHRAIDAAHATASLSVEDSKFVMQALAKPYPTFMGNLLADIVAKKPQVNDIGKSDDMLRILKNLSVLSSELPNALEKIVDAKDAEEIDGGEKWVQGLFADAIKAYSQ</sequence>
<proteinExistence type="predicted"/>
<dbReference type="PANTHER" id="PTHR38123">
    <property type="entry name" value="CELL WALL SERINE-THREONINE-RICH GALACTOMANNOPROTEIN MP1 (AFU_ORTHOLOGUE AFUA_4G03240)"/>
    <property type="match status" value="1"/>
</dbReference>
<keyword evidence="1" id="KW-0732">Signal</keyword>
<dbReference type="PANTHER" id="PTHR38123:SF1">
    <property type="entry name" value="HYDROPHOBIC SURFACE BINDING PROTEIN"/>
    <property type="match status" value="1"/>
</dbReference>
<dbReference type="OMA" id="KAFDGHP"/>
<feature type="chain" id="PRO_5040416166" description="Cell wall protein" evidence="1">
    <location>
        <begin position="23"/>
        <end position="180"/>
    </location>
</feature>
<dbReference type="Proteomes" id="UP000813423">
    <property type="component" value="Unassembled WGS sequence"/>
</dbReference>
<organism evidence="2 3">
    <name type="scientific">Aspergillus fumigatus</name>
    <name type="common">Neosartorya fumigata</name>
    <dbReference type="NCBI Taxonomy" id="746128"/>
    <lineage>
        <taxon>Eukaryota</taxon>
        <taxon>Fungi</taxon>
        <taxon>Dikarya</taxon>
        <taxon>Ascomycota</taxon>
        <taxon>Pezizomycotina</taxon>
        <taxon>Eurotiomycetes</taxon>
        <taxon>Eurotiomycetidae</taxon>
        <taxon>Eurotiales</taxon>
        <taxon>Aspergillaceae</taxon>
        <taxon>Aspergillus</taxon>
        <taxon>Aspergillus subgen. Fumigati</taxon>
    </lineage>
</organism>
<accession>A0A9P8NBQ1</accession>
<gene>
    <name evidence="2" type="ORF">KXV57_000659</name>
</gene>
<reference evidence="2" key="1">
    <citation type="submission" date="2021-08" db="EMBL/GenBank/DDBJ databases">
        <title>Global Aspergillus fumigatus from environmental and clinical sources.</title>
        <authorList>
            <person name="Barber A."/>
            <person name="Sae-Ong T."/>
        </authorList>
    </citation>
    <scope>NUCLEOTIDE SEQUENCE</scope>
    <source>
        <strain evidence="2">NRZ-2016-071</strain>
    </source>
</reference>
<protein>
    <recommendedName>
        <fullName evidence="4">Cell wall protein</fullName>
    </recommendedName>
</protein>
<evidence type="ECO:0000313" key="3">
    <source>
        <dbReference type="Proteomes" id="UP000813423"/>
    </source>
</evidence>
<comment type="caution">
    <text evidence="2">The sequence shown here is derived from an EMBL/GenBank/DDBJ whole genome shotgun (WGS) entry which is preliminary data.</text>
</comment>
<dbReference type="InterPro" id="IPR021054">
    <property type="entry name" value="Cell_wall_mannoprotein_1"/>
</dbReference>
<evidence type="ECO:0008006" key="4">
    <source>
        <dbReference type="Google" id="ProtNLM"/>
    </source>
</evidence>
<feature type="signal peptide" evidence="1">
    <location>
        <begin position="1"/>
        <end position="22"/>
    </location>
</feature>
<dbReference type="AlphaFoldDB" id="A0A9P8NBQ1"/>